<proteinExistence type="predicted"/>
<gene>
    <name evidence="2" type="ORF">B0H17DRAFT_1184843</name>
</gene>
<dbReference type="Proteomes" id="UP001221757">
    <property type="component" value="Unassembled WGS sequence"/>
</dbReference>
<name>A0AAD7CU99_MYCRO</name>
<feature type="compositionally biased region" description="Basic and acidic residues" evidence="1">
    <location>
        <begin position="218"/>
        <end position="247"/>
    </location>
</feature>
<evidence type="ECO:0000313" key="2">
    <source>
        <dbReference type="EMBL" id="KAJ7663683.1"/>
    </source>
</evidence>
<sequence>MAETFPCICQRNCCVPRRLVLRESPQIGKQSNRRKYESLRRKRQTLSWHPAGRVKFEFDFESTAVKDNHEWRPHPVFITPSIQGQVRGETNEENKQFESGSDAGVYRLAVVVSQMWMGWGYNATCGGRREMRGGERRTCVRDMIYAWEDAMLRSQTINREAALEKRSLGVHDLRERRRPTRQAGVGGEERRDERGHGERRGAAGTGARARRRRGGGHGHYEALRRGGLDSGERDAGAAGEQDGRRAGGECPARGGGGPAPALAGEGGAEARAEQLVLAVQLARALRDAALDEGREAQVGERGRVRSLALRSFRPTRFRCKKGGGGLRLRAAGVSTCDVRARGRHHGSGWTPHSPESPSEGKSRLGNGTNDADGNGSRAACGDTVALASETVRVGGDLNGGYRK</sequence>
<feature type="region of interest" description="Disordered" evidence="1">
    <location>
        <begin position="173"/>
        <end position="266"/>
    </location>
</feature>
<feature type="compositionally biased region" description="Basic and acidic residues" evidence="1">
    <location>
        <begin position="187"/>
        <end position="201"/>
    </location>
</feature>
<evidence type="ECO:0000313" key="3">
    <source>
        <dbReference type="Proteomes" id="UP001221757"/>
    </source>
</evidence>
<dbReference type="AlphaFoldDB" id="A0AAD7CU99"/>
<reference evidence="2" key="1">
    <citation type="submission" date="2023-03" db="EMBL/GenBank/DDBJ databases">
        <title>Massive genome expansion in bonnet fungi (Mycena s.s.) driven by repeated elements and novel gene families across ecological guilds.</title>
        <authorList>
            <consortium name="Lawrence Berkeley National Laboratory"/>
            <person name="Harder C.B."/>
            <person name="Miyauchi S."/>
            <person name="Viragh M."/>
            <person name="Kuo A."/>
            <person name="Thoen E."/>
            <person name="Andreopoulos B."/>
            <person name="Lu D."/>
            <person name="Skrede I."/>
            <person name="Drula E."/>
            <person name="Henrissat B."/>
            <person name="Morin E."/>
            <person name="Kohler A."/>
            <person name="Barry K."/>
            <person name="LaButti K."/>
            <person name="Morin E."/>
            <person name="Salamov A."/>
            <person name="Lipzen A."/>
            <person name="Mereny Z."/>
            <person name="Hegedus B."/>
            <person name="Baldrian P."/>
            <person name="Stursova M."/>
            <person name="Weitz H."/>
            <person name="Taylor A."/>
            <person name="Grigoriev I.V."/>
            <person name="Nagy L.G."/>
            <person name="Martin F."/>
            <person name="Kauserud H."/>
        </authorList>
    </citation>
    <scope>NUCLEOTIDE SEQUENCE</scope>
    <source>
        <strain evidence="2">CBHHK067</strain>
    </source>
</reference>
<feature type="region of interest" description="Disordered" evidence="1">
    <location>
        <begin position="342"/>
        <end position="379"/>
    </location>
</feature>
<organism evidence="2 3">
    <name type="scientific">Mycena rosella</name>
    <name type="common">Pink bonnet</name>
    <name type="synonym">Agaricus rosellus</name>
    <dbReference type="NCBI Taxonomy" id="1033263"/>
    <lineage>
        <taxon>Eukaryota</taxon>
        <taxon>Fungi</taxon>
        <taxon>Dikarya</taxon>
        <taxon>Basidiomycota</taxon>
        <taxon>Agaricomycotina</taxon>
        <taxon>Agaricomycetes</taxon>
        <taxon>Agaricomycetidae</taxon>
        <taxon>Agaricales</taxon>
        <taxon>Marasmiineae</taxon>
        <taxon>Mycenaceae</taxon>
        <taxon>Mycena</taxon>
    </lineage>
</organism>
<accession>A0AAD7CU99</accession>
<comment type="caution">
    <text evidence="2">The sequence shown here is derived from an EMBL/GenBank/DDBJ whole genome shotgun (WGS) entry which is preliminary data.</text>
</comment>
<evidence type="ECO:0000256" key="1">
    <source>
        <dbReference type="SAM" id="MobiDB-lite"/>
    </source>
</evidence>
<keyword evidence="3" id="KW-1185">Reference proteome</keyword>
<dbReference type="EMBL" id="JARKIE010000229">
    <property type="protein sequence ID" value="KAJ7663683.1"/>
    <property type="molecule type" value="Genomic_DNA"/>
</dbReference>
<protein>
    <submittedName>
        <fullName evidence="2">Uncharacterized protein</fullName>
    </submittedName>
</protein>